<name>A0ABT9YQA8_9STRE</name>
<dbReference type="Proteomes" id="UP001223079">
    <property type="component" value="Unassembled WGS sequence"/>
</dbReference>
<accession>A0ABT9YQA8</accession>
<feature type="coiled-coil region" evidence="1">
    <location>
        <begin position="512"/>
        <end position="560"/>
    </location>
</feature>
<dbReference type="PANTHER" id="PTHR12526">
    <property type="entry name" value="GLYCOSYLTRANSFERASE"/>
    <property type="match status" value="1"/>
</dbReference>
<keyword evidence="4" id="KW-1185">Reference proteome</keyword>
<protein>
    <submittedName>
        <fullName evidence="3">Glycosyltransferase involved in cell wall biosynthesis</fullName>
    </submittedName>
</protein>
<dbReference type="RefSeq" id="WP_307121396.1">
    <property type="nucleotide sequence ID" value="NZ_JAUSTM010000005.1"/>
</dbReference>
<dbReference type="InterPro" id="IPR001296">
    <property type="entry name" value="Glyco_trans_1"/>
</dbReference>
<keyword evidence="1" id="KW-0175">Coiled coil</keyword>
<evidence type="ECO:0000313" key="3">
    <source>
        <dbReference type="EMBL" id="MDQ0222179.1"/>
    </source>
</evidence>
<proteinExistence type="predicted"/>
<organism evidence="3 4">
    <name type="scientific">Streptococcus moroccensis</name>
    <dbReference type="NCBI Taxonomy" id="1451356"/>
    <lineage>
        <taxon>Bacteria</taxon>
        <taxon>Bacillati</taxon>
        <taxon>Bacillota</taxon>
        <taxon>Bacilli</taxon>
        <taxon>Lactobacillales</taxon>
        <taxon>Streptococcaceae</taxon>
        <taxon>Streptococcus</taxon>
    </lineage>
</organism>
<evidence type="ECO:0000259" key="2">
    <source>
        <dbReference type="Pfam" id="PF00534"/>
    </source>
</evidence>
<sequence length="584" mass="67114">MKLLFISPTGTLDNGAEKAGLNVMSYLVSLGHQVYNVFPANHSATYPHYLKLMEEEGIGSYPMETLKWWWPEAPGDSPFTLDSIRVYHHQNIADIKDIIKTEGIDLVISNTVNVFQGAVAARSEGIPSFYLLHEFPYGEFEYYSKKLTLLDQLSDKIFAVEGELFKELSKYFSSQKLESFLPFSNVSDTPLKETKERRFISIGALTERKNQLELIKAFSRLEAKPDSLVFIGGWDDDYKEKCDDYIQSHDIKNIHFLGFQEKPWDHVGSSDIIVFSSKLEAFPLVFVESILKGVPAIISDNVGHLSVKEVFNAGTVYPLGSIDTLSDEMNLLLNQFEAKKEQALTDSQKAWELYTIEEASKNIVNQLNVLEDKRNQGVQNLYSELMGLSFSSDVLQHIKNETVSIFFSNDDQFHPVKSAVYPLKKSDSIELEVQENNQIRIDLSENPASFKAVQLVEKDSQTEIEPIFSNALEKDGKLTFTTFDPQIVYDVSQYHHQKLILQYEKLEYSDHVAQLNHYYNQLSQDKHQLKDEIEHQQERNKALESDLRQRIEDMAALQHEYNSVITSRRWTIPTKIINFFRRAK</sequence>
<comment type="caution">
    <text evidence="3">The sequence shown here is derived from an EMBL/GenBank/DDBJ whole genome shotgun (WGS) entry which is preliminary data.</text>
</comment>
<dbReference type="EMBL" id="JAUSTM010000005">
    <property type="protein sequence ID" value="MDQ0222179.1"/>
    <property type="molecule type" value="Genomic_DNA"/>
</dbReference>
<dbReference type="SUPFAM" id="SSF53756">
    <property type="entry name" value="UDP-Glycosyltransferase/glycogen phosphorylase"/>
    <property type="match status" value="1"/>
</dbReference>
<evidence type="ECO:0000313" key="4">
    <source>
        <dbReference type="Proteomes" id="UP001223079"/>
    </source>
</evidence>
<dbReference type="Pfam" id="PF00534">
    <property type="entry name" value="Glycos_transf_1"/>
    <property type="match status" value="1"/>
</dbReference>
<dbReference type="PANTHER" id="PTHR12526:SF630">
    <property type="entry name" value="GLYCOSYLTRANSFERASE"/>
    <property type="match status" value="1"/>
</dbReference>
<feature type="domain" description="Glycosyl transferase family 1" evidence="2">
    <location>
        <begin position="191"/>
        <end position="337"/>
    </location>
</feature>
<gene>
    <name evidence="3" type="ORF">J2S23_000730</name>
</gene>
<feature type="coiled-coil region" evidence="1">
    <location>
        <begin position="322"/>
        <end position="376"/>
    </location>
</feature>
<reference evidence="3 4" key="1">
    <citation type="submission" date="2023-07" db="EMBL/GenBank/DDBJ databases">
        <title>Genomic Encyclopedia of Type Strains, Phase IV (KMG-IV): sequencing the most valuable type-strain genomes for metagenomic binning, comparative biology and taxonomic classification.</title>
        <authorList>
            <person name="Goeker M."/>
        </authorList>
    </citation>
    <scope>NUCLEOTIDE SEQUENCE [LARGE SCALE GENOMIC DNA]</scope>
    <source>
        <strain evidence="3 4">DSM 105143</strain>
    </source>
</reference>
<dbReference type="Gene3D" id="3.40.50.2000">
    <property type="entry name" value="Glycogen Phosphorylase B"/>
    <property type="match status" value="2"/>
</dbReference>
<evidence type="ECO:0000256" key="1">
    <source>
        <dbReference type="SAM" id="Coils"/>
    </source>
</evidence>